<evidence type="ECO:0000313" key="3">
    <source>
        <dbReference type="Proteomes" id="UP000757435"/>
    </source>
</evidence>
<protein>
    <submittedName>
        <fullName evidence="2">Glycosyltransferase</fullName>
    </submittedName>
</protein>
<dbReference type="CDD" id="cd00761">
    <property type="entry name" value="Glyco_tranf_GTA_type"/>
    <property type="match status" value="1"/>
</dbReference>
<gene>
    <name evidence="2" type="ORF">KME15_25200</name>
</gene>
<dbReference type="Proteomes" id="UP000757435">
    <property type="component" value="Unassembled WGS sequence"/>
</dbReference>
<accession>A0A951UPH7</accession>
<name>A0A951UPH7_9CYAN</name>
<dbReference type="EMBL" id="JAHHHD010000051">
    <property type="protein sequence ID" value="MBW4661971.1"/>
    <property type="molecule type" value="Genomic_DNA"/>
</dbReference>
<organism evidence="2 3">
    <name type="scientific">Drouetiella hepatica Uher 2000/2452</name>
    <dbReference type="NCBI Taxonomy" id="904376"/>
    <lineage>
        <taxon>Bacteria</taxon>
        <taxon>Bacillati</taxon>
        <taxon>Cyanobacteriota</taxon>
        <taxon>Cyanophyceae</taxon>
        <taxon>Oculatellales</taxon>
        <taxon>Oculatellaceae</taxon>
        <taxon>Drouetiella</taxon>
    </lineage>
</organism>
<reference evidence="2" key="2">
    <citation type="journal article" date="2022" name="Microbiol. Resour. Announc.">
        <title>Metagenome Sequencing to Explore Phylogenomics of Terrestrial Cyanobacteria.</title>
        <authorList>
            <person name="Ward R.D."/>
            <person name="Stajich J.E."/>
            <person name="Johansen J.R."/>
            <person name="Huntemann M."/>
            <person name="Clum A."/>
            <person name="Foster B."/>
            <person name="Foster B."/>
            <person name="Roux S."/>
            <person name="Palaniappan K."/>
            <person name="Varghese N."/>
            <person name="Mukherjee S."/>
            <person name="Reddy T.B.K."/>
            <person name="Daum C."/>
            <person name="Copeland A."/>
            <person name="Chen I.A."/>
            <person name="Ivanova N.N."/>
            <person name="Kyrpides N.C."/>
            <person name="Shapiro N."/>
            <person name="Eloe-Fadrosh E.A."/>
            <person name="Pietrasiak N."/>
        </authorList>
    </citation>
    <scope>NUCLEOTIDE SEQUENCE</scope>
    <source>
        <strain evidence="2">UHER 2000/2452</strain>
    </source>
</reference>
<comment type="caution">
    <text evidence="2">The sequence shown here is derived from an EMBL/GenBank/DDBJ whole genome shotgun (WGS) entry which is preliminary data.</text>
</comment>
<reference evidence="2" key="1">
    <citation type="submission" date="2021-05" db="EMBL/GenBank/DDBJ databases">
        <authorList>
            <person name="Pietrasiak N."/>
            <person name="Ward R."/>
            <person name="Stajich J.E."/>
            <person name="Kurbessoian T."/>
        </authorList>
    </citation>
    <scope>NUCLEOTIDE SEQUENCE</scope>
    <source>
        <strain evidence="2">UHER 2000/2452</strain>
    </source>
</reference>
<feature type="domain" description="Glycosyltransferase 2-like" evidence="1">
    <location>
        <begin position="32"/>
        <end position="195"/>
    </location>
</feature>
<evidence type="ECO:0000313" key="2">
    <source>
        <dbReference type="EMBL" id="MBW4661971.1"/>
    </source>
</evidence>
<dbReference type="Pfam" id="PF00535">
    <property type="entry name" value="Glycos_transf_2"/>
    <property type="match status" value="1"/>
</dbReference>
<dbReference type="AlphaFoldDB" id="A0A951UPH7"/>
<sequence>MLNIENGFLGDIYGHVDQIIGDAGHRHLSVAVITPTTGSLFLGRAIQSVFDQDHGDIDHLIVVDGLQFEQQVRQILSGANSSRCTVCVLPFNTGKDGLLSGHRIYASFPLLVNSKYILFLDEDNWWDPEHVSSMVALLGRDRVDWAHSMRKIYTHDEVYVADDNCESIGMYPPYSHLKNGWPSYVDTNCYAFRRSTIAQTAHYWYHPRRGDRYFFHNLCAKFPSYLSSKKYTVNYRLKENGPVPPDYIVEGNRYMMEKYSAGLPWL</sequence>
<proteinExistence type="predicted"/>
<dbReference type="InterPro" id="IPR001173">
    <property type="entry name" value="Glyco_trans_2-like"/>
</dbReference>
<evidence type="ECO:0000259" key="1">
    <source>
        <dbReference type="Pfam" id="PF00535"/>
    </source>
</evidence>
<dbReference type="InterPro" id="IPR029044">
    <property type="entry name" value="Nucleotide-diphossugar_trans"/>
</dbReference>
<dbReference type="Gene3D" id="3.90.550.10">
    <property type="entry name" value="Spore Coat Polysaccharide Biosynthesis Protein SpsA, Chain A"/>
    <property type="match status" value="1"/>
</dbReference>
<dbReference type="SUPFAM" id="SSF53448">
    <property type="entry name" value="Nucleotide-diphospho-sugar transferases"/>
    <property type="match status" value="1"/>
</dbReference>